<reference evidence="2 3" key="1">
    <citation type="submission" date="2024-02" db="EMBL/GenBank/DDBJ databases">
        <title>A novel Wenzhouxiangellaceae bacterium, isolated from coastal sediments.</title>
        <authorList>
            <person name="Du Z.-J."/>
            <person name="Ye Y.-Q."/>
            <person name="Zhang X.-Y."/>
        </authorList>
    </citation>
    <scope>NUCLEOTIDE SEQUENCE [LARGE SCALE GENOMIC DNA]</scope>
    <source>
        <strain evidence="2 3">CH-27</strain>
    </source>
</reference>
<gene>
    <name evidence="2" type="ORF">V3330_17965</name>
</gene>
<evidence type="ECO:0000313" key="3">
    <source>
        <dbReference type="Proteomes" id="UP001359886"/>
    </source>
</evidence>
<feature type="signal peptide" evidence="1">
    <location>
        <begin position="1"/>
        <end position="25"/>
    </location>
</feature>
<accession>A0AAW9R956</accession>
<name>A0AAW9R956_9GAMM</name>
<sequence>MRFPKVRIIHAAFFSLSLLSLPLAASEVISQETLDQTLLDARNAIEREEFKAAFALYDQAARWGHKGAQYVLGELYNEGKGVARDPVRGYAWLTVAAEAPDRDFRRALKRAGQALSDAEKAQAERLAREYAGIYGMEAAGVYCKKESRVGSNIKRAHCYHRNTTGNGDLIVPDADTGAQPAS</sequence>
<dbReference type="Pfam" id="PF08238">
    <property type="entry name" value="Sel1"/>
    <property type="match status" value="1"/>
</dbReference>
<dbReference type="InterPro" id="IPR006597">
    <property type="entry name" value="Sel1-like"/>
</dbReference>
<feature type="chain" id="PRO_5043914451" description="Sel1 repeat family protein" evidence="1">
    <location>
        <begin position="26"/>
        <end position="182"/>
    </location>
</feature>
<dbReference type="Gene3D" id="1.25.40.10">
    <property type="entry name" value="Tetratricopeptide repeat domain"/>
    <property type="match status" value="1"/>
</dbReference>
<dbReference type="RefSeq" id="WP_354696844.1">
    <property type="nucleotide sequence ID" value="NZ_JAZHOG010000015.1"/>
</dbReference>
<dbReference type="AlphaFoldDB" id="A0AAW9R956"/>
<dbReference type="EMBL" id="JAZHOG010000015">
    <property type="protein sequence ID" value="MEJ8569519.1"/>
    <property type="molecule type" value="Genomic_DNA"/>
</dbReference>
<keyword evidence="3" id="KW-1185">Reference proteome</keyword>
<evidence type="ECO:0000313" key="2">
    <source>
        <dbReference type="EMBL" id="MEJ8569519.1"/>
    </source>
</evidence>
<proteinExistence type="predicted"/>
<dbReference type="SMART" id="SM00671">
    <property type="entry name" value="SEL1"/>
    <property type="match status" value="1"/>
</dbReference>
<evidence type="ECO:0008006" key="4">
    <source>
        <dbReference type="Google" id="ProtNLM"/>
    </source>
</evidence>
<keyword evidence="1" id="KW-0732">Signal</keyword>
<protein>
    <recommendedName>
        <fullName evidence="4">Sel1 repeat family protein</fullName>
    </recommendedName>
</protein>
<evidence type="ECO:0000256" key="1">
    <source>
        <dbReference type="SAM" id="SignalP"/>
    </source>
</evidence>
<dbReference type="Proteomes" id="UP001359886">
    <property type="component" value="Unassembled WGS sequence"/>
</dbReference>
<dbReference type="InterPro" id="IPR011990">
    <property type="entry name" value="TPR-like_helical_dom_sf"/>
</dbReference>
<dbReference type="SUPFAM" id="SSF81901">
    <property type="entry name" value="HCP-like"/>
    <property type="match status" value="1"/>
</dbReference>
<comment type="caution">
    <text evidence="2">The sequence shown here is derived from an EMBL/GenBank/DDBJ whole genome shotgun (WGS) entry which is preliminary data.</text>
</comment>
<organism evidence="2 3">
    <name type="scientific">Elongatibacter sediminis</name>
    <dbReference type="NCBI Taxonomy" id="3119006"/>
    <lineage>
        <taxon>Bacteria</taxon>
        <taxon>Pseudomonadati</taxon>
        <taxon>Pseudomonadota</taxon>
        <taxon>Gammaproteobacteria</taxon>
        <taxon>Chromatiales</taxon>
        <taxon>Wenzhouxiangellaceae</taxon>
        <taxon>Elongatibacter</taxon>
    </lineage>
</organism>